<dbReference type="Proteomes" id="UP000187209">
    <property type="component" value="Unassembled WGS sequence"/>
</dbReference>
<evidence type="ECO:0000313" key="10">
    <source>
        <dbReference type="EMBL" id="OMJ73803.1"/>
    </source>
</evidence>
<sequence length="435" mass="50183">MSMKFFCYYERCGRAFQKEQDLKTHMSRRHNKPKTLSEEQKDQDKLEGKINIKKPQKAPIDETCDIQKPTVELILESSGQDALEDVTELILKGKGLKEFISNDDVDLEDLSELEFLSLSHNSITKIDGVADLLHLKELNLNNNLISDISALESLAQLSRLFLANNQVKIILSLKPLKQLSELSVYNNKLYDLDSSLKILAELPKLKSLEIERNPCTLQTKNSRYKILHKLRLDSLEGEPITDVDIQICVKMFGERQVYVPKNVVGRLRANAEIQGNAERELLVQEIEELKEQLSEITEERDRLKEEKEKASKESAEYLKDENSRLRKEVAGMFVLLDEVNDLRSRLREGVGAYSSEIYEENQRLRVRLSELEKTQEESKAFRRPYTSAGMRPVTASVQEAGTDEIYDYVERKNRILINMDSKVQNFKQDVKKSAR</sequence>
<evidence type="ECO:0000256" key="4">
    <source>
        <dbReference type="ARBA" id="ARBA00023069"/>
    </source>
</evidence>
<dbReference type="PROSITE" id="PS50157">
    <property type="entry name" value="ZINC_FINGER_C2H2_2"/>
    <property type="match status" value="1"/>
</dbReference>
<comment type="subcellular location">
    <subcellularLocation>
        <location evidence="1">Cell projection</location>
        <location evidence="1">Cilium</location>
    </subcellularLocation>
</comment>
<protein>
    <recommendedName>
        <fullName evidence="9">C2H2-type domain-containing protein</fullName>
    </recommendedName>
</protein>
<evidence type="ECO:0000313" key="11">
    <source>
        <dbReference type="Proteomes" id="UP000187209"/>
    </source>
</evidence>
<dbReference type="OrthoDB" id="305087at2759"/>
<dbReference type="InterPro" id="IPR013087">
    <property type="entry name" value="Znf_C2H2_type"/>
</dbReference>
<dbReference type="Pfam" id="PF12799">
    <property type="entry name" value="LRR_4"/>
    <property type="match status" value="1"/>
</dbReference>
<dbReference type="PROSITE" id="PS00028">
    <property type="entry name" value="ZINC_FINGER_C2H2_1"/>
    <property type="match status" value="1"/>
</dbReference>
<evidence type="ECO:0000256" key="1">
    <source>
        <dbReference type="ARBA" id="ARBA00004138"/>
    </source>
</evidence>
<comment type="caution">
    <text evidence="10">The sequence shown here is derived from an EMBL/GenBank/DDBJ whole genome shotgun (WGS) entry which is preliminary data.</text>
</comment>
<evidence type="ECO:0000256" key="2">
    <source>
        <dbReference type="ARBA" id="ARBA00022614"/>
    </source>
</evidence>
<reference evidence="10 11" key="1">
    <citation type="submission" date="2016-11" db="EMBL/GenBank/DDBJ databases">
        <title>The macronuclear genome of Stentor coeruleus: a giant cell with tiny introns.</title>
        <authorList>
            <person name="Slabodnick M."/>
            <person name="Ruby J.G."/>
            <person name="Reiff S.B."/>
            <person name="Swart E.C."/>
            <person name="Gosai S."/>
            <person name="Prabakaran S."/>
            <person name="Witkowska E."/>
            <person name="Larue G.E."/>
            <person name="Fisher S."/>
            <person name="Freeman R.M."/>
            <person name="Gunawardena J."/>
            <person name="Chu W."/>
            <person name="Stover N.A."/>
            <person name="Gregory B.D."/>
            <person name="Nowacki M."/>
            <person name="Derisi J."/>
            <person name="Roy S.W."/>
            <person name="Marshall W.F."/>
            <person name="Sood P."/>
        </authorList>
    </citation>
    <scope>NUCLEOTIDE SEQUENCE [LARGE SCALE GENOMIC DNA]</scope>
    <source>
        <strain evidence="10">WM001</strain>
    </source>
</reference>
<keyword evidence="3" id="KW-0677">Repeat</keyword>
<dbReference type="PANTHER" id="PTHR45973:SF9">
    <property type="entry name" value="LEUCINE-RICH REPEAT-CONTAINING PROTEIN 46"/>
    <property type="match status" value="1"/>
</dbReference>
<dbReference type="GO" id="GO:0008270">
    <property type="term" value="F:zinc ion binding"/>
    <property type="evidence" value="ECO:0007669"/>
    <property type="project" value="UniProtKB-KW"/>
</dbReference>
<proteinExistence type="predicted"/>
<feature type="region of interest" description="Disordered" evidence="8">
    <location>
        <begin position="21"/>
        <end position="48"/>
    </location>
</feature>
<dbReference type="SMART" id="SM00365">
    <property type="entry name" value="LRR_SD22"/>
    <property type="match status" value="4"/>
</dbReference>
<keyword evidence="5" id="KW-0966">Cell projection</keyword>
<dbReference type="InterPro" id="IPR001611">
    <property type="entry name" value="Leu-rich_rpt"/>
</dbReference>
<name>A0A1R2BAH5_9CILI</name>
<keyword evidence="2" id="KW-0433">Leucine-rich repeat</keyword>
<evidence type="ECO:0000256" key="6">
    <source>
        <dbReference type="PROSITE-ProRule" id="PRU00042"/>
    </source>
</evidence>
<feature type="domain" description="C2H2-type" evidence="9">
    <location>
        <begin position="5"/>
        <end position="35"/>
    </location>
</feature>
<evidence type="ECO:0000256" key="7">
    <source>
        <dbReference type="SAM" id="Coils"/>
    </source>
</evidence>
<accession>A0A1R2BAH5</accession>
<dbReference type="PANTHER" id="PTHR45973">
    <property type="entry name" value="PROTEIN PHOSPHATASE 1 REGULATORY SUBUNIT SDS22-RELATED"/>
    <property type="match status" value="1"/>
</dbReference>
<organism evidence="10 11">
    <name type="scientific">Stentor coeruleus</name>
    <dbReference type="NCBI Taxonomy" id="5963"/>
    <lineage>
        <taxon>Eukaryota</taxon>
        <taxon>Sar</taxon>
        <taxon>Alveolata</taxon>
        <taxon>Ciliophora</taxon>
        <taxon>Postciliodesmatophora</taxon>
        <taxon>Heterotrichea</taxon>
        <taxon>Heterotrichida</taxon>
        <taxon>Stentoridae</taxon>
        <taxon>Stentor</taxon>
    </lineage>
</organism>
<keyword evidence="4" id="KW-0969">Cilium</keyword>
<keyword evidence="11" id="KW-1185">Reference proteome</keyword>
<dbReference type="EMBL" id="MPUH01000795">
    <property type="protein sequence ID" value="OMJ73803.1"/>
    <property type="molecule type" value="Genomic_DNA"/>
</dbReference>
<dbReference type="InterPro" id="IPR025875">
    <property type="entry name" value="Leu-rich_rpt_4"/>
</dbReference>
<evidence type="ECO:0000259" key="9">
    <source>
        <dbReference type="PROSITE" id="PS50157"/>
    </source>
</evidence>
<dbReference type="InterPro" id="IPR032675">
    <property type="entry name" value="LRR_dom_sf"/>
</dbReference>
<keyword evidence="7" id="KW-0175">Coiled coil</keyword>
<evidence type="ECO:0000256" key="3">
    <source>
        <dbReference type="ARBA" id="ARBA00022737"/>
    </source>
</evidence>
<feature type="coiled-coil region" evidence="7">
    <location>
        <begin position="279"/>
        <end position="320"/>
    </location>
</feature>
<dbReference type="Gene3D" id="3.80.10.10">
    <property type="entry name" value="Ribonuclease Inhibitor"/>
    <property type="match status" value="1"/>
</dbReference>
<dbReference type="SUPFAM" id="SSF52075">
    <property type="entry name" value="Outer arm dynein light chain 1"/>
    <property type="match status" value="1"/>
</dbReference>
<keyword evidence="6" id="KW-0863">Zinc-finger</keyword>
<dbReference type="PROSITE" id="PS51450">
    <property type="entry name" value="LRR"/>
    <property type="match status" value="2"/>
</dbReference>
<dbReference type="AlphaFoldDB" id="A0A1R2BAH5"/>
<dbReference type="InterPro" id="IPR050576">
    <property type="entry name" value="Cilia_flagella_integrity"/>
</dbReference>
<feature type="compositionally biased region" description="Basic and acidic residues" evidence="8">
    <location>
        <begin position="35"/>
        <end position="48"/>
    </location>
</feature>
<keyword evidence="6" id="KW-0479">Metal-binding</keyword>
<gene>
    <name evidence="10" type="ORF">SteCoe_27446</name>
</gene>
<evidence type="ECO:0000256" key="5">
    <source>
        <dbReference type="ARBA" id="ARBA00023273"/>
    </source>
</evidence>
<evidence type="ECO:0000256" key="8">
    <source>
        <dbReference type="SAM" id="MobiDB-lite"/>
    </source>
</evidence>
<keyword evidence="6" id="KW-0862">Zinc</keyword>